<organism evidence="8 9">
    <name type="scientific">Crystallibacter crystallopoietes</name>
    <dbReference type="NCBI Taxonomy" id="37928"/>
    <lineage>
        <taxon>Bacteria</taxon>
        <taxon>Bacillati</taxon>
        <taxon>Actinomycetota</taxon>
        <taxon>Actinomycetes</taxon>
        <taxon>Micrococcales</taxon>
        <taxon>Micrococcaceae</taxon>
        <taxon>Crystallibacter</taxon>
    </lineage>
</organism>
<feature type="compositionally biased region" description="Polar residues" evidence="7">
    <location>
        <begin position="1"/>
        <end position="14"/>
    </location>
</feature>
<dbReference type="KEGG" id="acry:AC20117_11100"/>
<dbReference type="GO" id="GO:0016787">
    <property type="term" value="F:hydrolase activity"/>
    <property type="evidence" value="ECO:0007669"/>
    <property type="project" value="UniProtKB-KW"/>
</dbReference>
<dbReference type="InterPro" id="IPR011335">
    <property type="entry name" value="Restrct_endonuc-II-like"/>
</dbReference>
<evidence type="ECO:0000256" key="1">
    <source>
        <dbReference type="ARBA" id="ARBA00022722"/>
    </source>
</evidence>
<dbReference type="Pfam" id="PF03852">
    <property type="entry name" value="Vsr"/>
    <property type="match status" value="1"/>
</dbReference>
<gene>
    <name evidence="8" type="ORF">SAMN04489742_1251</name>
</gene>
<dbReference type="EMBL" id="FNKH01000002">
    <property type="protein sequence ID" value="SDQ47187.1"/>
    <property type="molecule type" value="Genomic_DNA"/>
</dbReference>
<dbReference type="Gene3D" id="3.40.960.10">
    <property type="entry name" value="VSR Endonuclease"/>
    <property type="match status" value="1"/>
</dbReference>
<dbReference type="NCBIfam" id="TIGR00632">
    <property type="entry name" value="vsr"/>
    <property type="match status" value="1"/>
</dbReference>
<evidence type="ECO:0000256" key="4">
    <source>
        <dbReference type="ARBA" id="ARBA00022801"/>
    </source>
</evidence>
<comment type="function">
    <text evidence="6">May nick specific sequences that contain T:G mispairs resulting from m5C-deamination.</text>
</comment>
<dbReference type="RefSeq" id="WP_074699685.1">
    <property type="nucleotide sequence ID" value="NZ_CP018863.1"/>
</dbReference>
<feature type="region of interest" description="Disordered" evidence="7">
    <location>
        <begin position="1"/>
        <end position="20"/>
    </location>
</feature>
<evidence type="ECO:0000256" key="5">
    <source>
        <dbReference type="ARBA" id="ARBA00023204"/>
    </source>
</evidence>
<dbReference type="CDD" id="cd00221">
    <property type="entry name" value="Vsr"/>
    <property type="match status" value="1"/>
</dbReference>
<comment type="similarity">
    <text evidence="6">Belongs to the vsr family.</text>
</comment>
<evidence type="ECO:0000256" key="3">
    <source>
        <dbReference type="ARBA" id="ARBA00022763"/>
    </source>
</evidence>
<dbReference type="STRING" id="37928.SAMN04489742_1251"/>
<evidence type="ECO:0000256" key="7">
    <source>
        <dbReference type="SAM" id="MobiDB-lite"/>
    </source>
</evidence>
<keyword evidence="3 6" id="KW-0227">DNA damage</keyword>
<dbReference type="EC" id="3.1.-.-" evidence="6"/>
<dbReference type="PIRSF" id="PIRSF018267">
    <property type="entry name" value="VSR_endonuc"/>
    <property type="match status" value="1"/>
</dbReference>
<keyword evidence="5 6" id="KW-0234">DNA repair</keyword>
<sequence length="142" mass="16008">MADSLTPEQRSANMSRIRGKNTKPELIVRRLLHARGYRYRLHGSAAGAKLPGRPDLVFSGRRKVIFVNGCFWHAHSCKAGQHEPKSNTEFWQAKRSRTAARDAAQRQELSAAGWDVLTVWECEFKKSSDLGSLEERLVGFLG</sequence>
<dbReference type="SUPFAM" id="SSF52980">
    <property type="entry name" value="Restriction endonuclease-like"/>
    <property type="match status" value="1"/>
</dbReference>
<dbReference type="Proteomes" id="UP000181917">
    <property type="component" value="Unassembled WGS sequence"/>
</dbReference>
<dbReference type="InterPro" id="IPR004603">
    <property type="entry name" value="DNA_mismatch_endonuc_vsr"/>
</dbReference>
<evidence type="ECO:0000256" key="2">
    <source>
        <dbReference type="ARBA" id="ARBA00022759"/>
    </source>
</evidence>
<keyword evidence="9" id="KW-1185">Reference proteome</keyword>
<evidence type="ECO:0000313" key="9">
    <source>
        <dbReference type="Proteomes" id="UP000181917"/>
    </source>
</evidence>
<keyword evidence="2 6" id="KW-0255">Endonuclease</keyword>
<evidence type="ECO:0000313" key="8">
    <source>
        <dbReference type="EMBL" id="SDQ47187.1"/>
    </source>
</evidence>
<evidence type="ECO:0000256" key="6">
    <source>
        <dbReference type="PIRNR" id="PIRNR018267"/>
    </source>
</evidence>
<dbReference type="GO" id="GO:0006298">
    <property type="term" value="P:mismatch repair"/>
    <property type="evidence" value="ECO:0007669"/>
    <property type="project" value="UniProtKB-UniRule"/>
</dbReference>
<dbReference type="AlphaFoldDB" id="A0A1H1B5J4"/>
<dbReference type="GO" id="GO:0004519">
    <property type="term" value="F:endonuclease activity"/>
    <property type="evidence" value="ECO:0007669"/>
    <property type="project" value="UniProtKB-KW"/>
</dbReference>
<dbReference type="OrthoDB" id="9801520at2"/>
<accession>A0A1H1B5J4</accession>
<protein>
    <recommendedName>
        <fullName evidence="6">Very short patch repair endonuclease</fullName>
        <ecNumber evidence="6">3.1.-.-</ecNumber>
    </recommendedName>
</protein>
<keyword evidence="1 6" id="KW-0540">Nuclease</keyword>
<name>A0A1H1B5J4_9MICC</name>
<keyword evidence="4 6" id="KW-0378">Hydrolase</keyword>
<reference evidence="8 9" key="1">
    <citation type="submission" date="2016-10" db="EMBL/GenBank/DDBJ databases">
        <authorList>
            <person name="de Groot N.N."/>
        </authorList>
    </citation>
    <scope>NUCLEOTIDE SEQUENCE [LARGE SCALE GENOMIC DNA]</scope>
    <source>
        <strain evidence="8 9">DSM 20117</strain>
    </source>
</reference>
<proteinExistence type="inferred from homology"/>